<dbReference type="GO" id="GO:0005975">
    <property type="term" value="P:carbohydrate metabolic process"/>
    <property type="evidence" value="ECO:0007669"/>
    <property type="project" value="InterPro"/>
</dbReference>
<dbReference type="Proteomes" id="UP001215280">
    <property type="component" value="Unassembled WGS sequence"/>
</dbReference>
<dbReference type="PROSITE" id="PS51910">
    <property type="entry name" value="GH18_2"/>
    <property type="match status" value="1"/>
</dbReference>
<evidence type="ECO:0000313" key="3">
    <source>
        <dbReference type="Proteomes" id="UP001215280"/>
    </source>
</evidence>
<sequence length="317" mass="34864">MNSSIGIDSHRVAVYYQTQYDSSLAPNSPYGHYVSPLPLIAFITHLMLAAFHINFDDVSVHLNDFVPEAPYFDQMWADIAVMQSTGTKLIGMLGGAAPGTYTCLTPQYFDTYYPVLAGYITKYNIDGLDLDVEQDTDLGVIVQLITQLRNDFGDDFIITAAPVASALIEGANLSGFDYVALDATIGHEVAWYNAQFYSGFGTFFPDDLYLEIVNYGSPVTRIDPSRLVATTLTNPAAGSGFVDIDSIVSSVQSLAGMQNFEFGGVAGWEYFNSLPGGDEQPYLWAQTMRDTMEQLMTNQTQLANLKSSSRRSRVWAT</sequence>
<accession>A0AAD7IQQ9</accession>
<dbReference type="Gene3D" id="3.20.20.80">
    <property type="entry name" value="Glycosidases"/>
    <property type="match status" value="1"/>
</dbReference>
<dbReference type="EMBL" id="JARJLG010000096">
    <property type="protein sequence ID" value="KAJ7746854.1"/>
    <property type="molecule type" value="Genomic_DNA"/>
</dbReference>
<feature type="domain" description="GH18" evidence="1">
    <location>
        <begin position="10"/>
        <end position="295"/>
    </location>
</feature>
<reference evidence="2" key="1">
    <citation type="submission" date="2023-03" db="EMBL/GenBank/DDBJ databases">
        <title>Massive genome expansion in bonnet fungi (Mycena s.s.) driven by repeated elements and novel gene families across ecological guilds.</title>
        <authorList>
            <consortium name="Lawrence Berkeley National Laboratory"/>
            <person name="Harder C.B."/>
            <person name="Miyauchi S."/>
            <person name="Viragh M."/>
            <person name="Kuo A."/>
            <person name="Thoen E."/>
            <person name="Andreopoulos B."/>
            <person name="Lu D."/>
            <person name="Skrede I."/>
            <person name="Drula E."/>
            <person name="Henrissat B."/>
            <person name="Morin E."/>
            <person name="Kohler A."/>
            <person name="Barry K."/>
            <person name="LaButti K."/>
            <person name="Morin E."/>
            <person name="Salamov A."/>
            <person name="Lipzen A."/>
            <person name="Mereny Z."/>
            <person name="Hegedus B."/>
            <person name="Baldrian P."/>
            <person name="Stursova M."/>
            <person name="Weitz H."/>
            <person name="Taylor A."/>
            <person name="Grigoriev I.V."/>
            <person name="Nagy L.G."/>
            <person name="Martin F."/>
            <person name="Kauserud H."/>
        </authorList>
    </citation>
    <scope>NUCLEOTIDE SEQUENCE</scope>
    <source>
        <strain evidence="2">CBHHK188m</strain>
    </source>
</reference>
<dbReference type="InterPro" id="IPR001223">
    <property type="entry name" value="Glyco_hydro18_cat"/>
</dbReference>
<name>A0AAD7IQQ9_9AGAR</name>
<dbReference type="SUPFAM" id="SSF51445">
    <property type="entry name" value="(Trans)glycosidases"/>
    <property type="match status" value="1"/>
</dbReference>
<dbReference type="AlphaFoldDB" id="A0AAD7IQQ9"/>
<gene>
    <name evidence="2" type="ORF">DFH07DRAFT_831574</name>
</gene>
<protein>
    <submittedName>
        <fullName evidence="2">Endo-beta-N-acetylglucosaminidase</fullName>
    </submittedName>
</protein>
<evidence type="ECO:0000313" key="2">
    <source>
        <dbReference type="EMBL" id="KAJ7746854.1"/>
    </source>
</evidence>
<comment type="caution">
    <text evidence="2">The sequence shown here is derived from an EMBL/GenBank/DDBJ whole genome shotgun (WGS) entry which is preliminary data.</text>
</comment>
<dbReference type="InterPro" id="IPR017853">
    <property type="entry name" value="GH"/>
</dbReference>
<evidence type="ECO:0000259" key="1">
    <source>
        <dbReference type="PROSITE" id="PS51910"/>
    </source>
</evidence>
<keyword evidence="3" id="KW-1185">Reference proteome</keyword>
<organism evidence="2 3">
    <name type="scientific">Mycena maculata</name>
    <dbReference type="NCBI Taxonomy" id="230809"/>
    <lineage>
        <taxon>Eukaryota</taxon>
        <taxon>Fungi</taxon>
        <taxon>Dikarya</taxon>
        <taxon>Basidiomycota</taxon>
        <taxon>Agaricomycotina</taxon>
        <taxon>Agaricomycetes</taxon>
        <taxon>Agaricomycetidae</taxon>
        <taxon>Agaricales</taxon>
        <taxon>Marasmiineae</taxon>
        <taxon>Mycenaceae</taxon>
        <taxon>Mycena</taxon>
    </lineage>
</organism>
<proteinExistence type="predicted"/>